<sequence>MTVCYRLLFLCISIVTSTLGLIHTSPYSALAQQTITGCQSSALERFGRHKIAPGETVESIAQRYNLTPATIIAMNPTLRNNKIAIGREIQIPPYNGIVVEVPPGQNWRQIAAKYKIRPDVLFEVNGCQKNSRFVFVPEVKRSPNRPITESVTPTSTPSKLAGYPLAEVVTVALPYGWQTNPTNGKVFFHSGVDLLAAKGTPVQAIADGTVAFASEQGTYGNLVIINHSGGLQSRYAHLENIKVDLGQQVNKGDIVATVGTTGTPTTNQPHLHFEVRSSSSLGWAAQDPRKYLQQ</sequence>
<dbReference type="KEGG" id="bsen:DP114_31900"/>
<dbReference type="AlphaFoldDB" id="A0A856MN09"/>
<dbReference type="InterPro" id="IPR016047">
    <property type="entry name" value="M23ase_b-sheet_dom"/>
</dbReference>
<organism evidence="3 4">
    <name type="scientific">Brasilonema sennae CENA114</name>
    <dbReference type="NCBI Taxonomy" id="415709"/>
    <lineage>
        <taxon>Bacteria</taxon>
        <taxon>Bacillati</taxon>
        <taxon>Cyanobacteriota</taxon>
        <taxon>Cyanophyceae</taxon>
        <taxon>Nostocales</taxon>
        <taxon>Scytonemataceae</taxon>
        <taxon>Brasilonema</taxon>
        <taxon>Bromeliae group (in: Brasilonema)</taxon>
    </lineage>
</organism>
<name>A0A856MN09_9CYAN</name>
<evidence type="ECO:0000259" key="2">
    <source>
        <dbReference type="PROSITE" id="PS51782"/>
    </source>
</evidence>
<dbReference type="EMBL" id="CP030118">
    <property type="protein sequence ID" value="QDL11892.1"/>
    <property type="molecule type" value="Genomic_DNA"/>
</dbReference>
<feature type="chain" id="PRO_5032463013" evidence="1">
    <location>
        <begin position="32"/>
        <end position="294"/>
    </location>
</feature>
<evidence type="ECO:0000256" key="1">
    <source>
        <dbReference type="SAM" id="SignalP"/>
    </source>
</evidence>
<dbReference type="Gene3D" id="2.70.70.10">
    <property type="entry name" value="Glucose Permease (Domain IIA)"/>
    <property type="match status" value="1"/>
</dbReference>
<feature type="domain" description="LysM" evidence="2">
    <location>
        <begin position="47"/>
        <end position="91"/>
    </location>
</feature>
<evidence type="ECO:0000313" key="3">
    <source>
        <dbReference type="EMBL" id="QDL11892.1"/>
    </source>
</evidence>
<dbReference type="Pfam" id="PF01476">
    <property type="entry name" value="LysM"/>
    <property type="match status" value="1"/>
</dbReference>
<dbReference type="Gene3D" id="3.10.350.10">
    <property type="entry name" value="LysM domain"/>
    <property type="match status" value="1"/>
</dbReference>
<dbReference type="RefSeq" id="WP_171978002.1">
    <property type="nucleotide sequence ID" value="NZ_CAWOXK010000001.1"/>
</dbReference>
<dbReference type="GO" id="GO:0004222">
    <property type="term" value="F:metalloendopeptidase activity"/>
    <property type="evidence" value="ECO:0007669"/>
    <property type="project" value="TreeGrafter"/>
</dbReference>
<dbReference type="SMART" id="SM00257">
    <property type="entry name" value="LysM"/>
    <property type="match status" value="1"/>
</dbReference>
<reference evidence="3 4" key="1">
    <citation type="submission" date="2018-06" db="EMBL/GenBank/DDBJ databases">
        <title>Comparative genomics of Brasilonema spp. strains.</title>
        <authorList>
            <person name="Alvarenga D.O."/>
            <person name="Fiore M.F."/>
            <person name="Varani A.M."/>
        </authorList>
    </citation>
    <scope>NUCLEOTIDE SEQUENCE [LARGE SCALE GENOMIC DNA]</scope>
    <source>
        <strain evidence="3 4">CENA114</strain>
    </source>
</reference>
<dbReference type="PROSITE" id="PS51782">
    <property type="entry name" value="LYSM"/>
    <property type="match status" value="1"/>
</dbReference>
<keyword evidence="4" id="KW-1185">Reference proteome</keyword>
<accession>A0A856MN09</accession>
<gene>
    <name evidence="3" type="ORF">DP114_31900</name>
</gene>
<feature type="signal peptide" evidence="1">
    <location>
        <begin position="1"/>
        <end position="31"/>
    </location>
</feature>
<dbReference type="PANTHER" id="PTHR21666:SF290">
    <property type="entry name" value="PEPTIDASE M23 DOMAIN PROTEIN"/>
    <property type="match status" value="1"/>
</dbReference>
<dbReference type="Proteomes" id="UP000503129">
    <property type="component" value="Chromosome"/>
</dbReference>
<dbReference type="InterPro" id="IPR050570">
    <property type="entry name" value="Cell_wall_metabolism_enzyme"/>
</dbReference>
<dbReference type="InterPro" id="IPR018392">
    <property type="entry name" value="LysM"/>
</dbReference>
<dbReference type="CDD" id="cd00118">
    <property type="entry name" value="LysM"/>
    <property type="match status" value="1"/>
</dbReference>
<dbReference type="InterPro" id="IPR011055">
    <property type="entry name" value="Dup_hybrid_motif"/>
</dbReference>
<dbReference type="PANTHER" id="PTHR21666">
    <property type="entry name" value="PEPTIDASE-RELATED"/>
    <property type="match status" value="1"/>
</dbReference>
<protein>
    <submittedName>
        <fullName evidence="3">Peptidase</fullName>
    </submittedName>
</protein>
<proteinExistence type="predicted"/>
<keyword evidence="1" id="KW-0732">Signal</keyword>
<dbReference type="Pfam" id="PF01551">
    <property type="entry name" value="Peptidase_M23"/>
    <property type="match status" value="1"/>
</dbReference>
<dbReference type="SUPFAM" id="SSF51261">
    <property type="entry name" value="Duplicated hybrid motif"/>
    <property type="match status" value="1"/>
</dbReference>
<dbReference type="CDD" id="cd12797">
    <property type="entry name" value="M23_peptidase"/>
    <property type="match status" value="1"/>
</dbReference>
<dbReference type="InterPro" id="IPR036779">
    <property type="entry name" value="LysM_dom_sf"/>
</dbReference>
<evidence type="ECO:0000313" key="4">
    <source>
        <dbReference type="Proteomes" id="UP000503129"/>
    </source>
</evidence>